<proteinExistence type="predicted"/>
<protein>
    <recommendedName>
        <fullName evidence="2">DUF1570 domain-containing protein</fullName>
    </recommendedName>
</protein>
<feature type="signal peptide" evidence="1">
    <location>
        <begin position="1"/>
        <end position="28"/>
    </location>
</feature>
<dbReference type="EMBL" id="CP036281">
    <property type="protein sequence ID" value="QDU78310.1"/>
    <property type="molecule type" value="Genomic_DNA"/>
</dbReference>
<feature type="domain" description="DUF1570" evidence="2">
    <location>
        <begin position="247"/>
        <end position="364"/>
    </location>
</feature>
<dbReference type="InterPro" id="IPR011464">
    <property type="entry name" value="DUF1570"/>
</dbReference>
<evidence type="ECO:0000259" key="2">
    <source>
        <dbReference type="Pfam" id="PF07607"/>
    </source>
</evidence>
<sequence precursor="true">MCRVLRSYFLIFGCMLMAFGWCVPRAQADSLVEMTVGKSKESYQGRVEGQNQKFCWLMGQDGILHQVPLKEVTNFRRVSPQFKCLSTLQMKSNLYREFGRDYEIATSAHYVTVAPPGRASTYAKMFDLVYRQFFNYFKIRGMNLEQPEFTMVSIVFPDEKSFVEYCKRDGVRYSQGLRGYYQPRTNRVALFIPDDRLSFKTSANSRPAPDLSQQLLGTGSDFPTTTSFQQPNYYANLVAVDDELRNTIIHEGTHQVAFNMNLHSRLGDNPRWIVEGLATVFESPGVRNSSRVTSDKLNSERFLWFKDYAESRRPDQSLPQFIVSDDLFQSSSLDAYSEAWALSFYLLETRPRQYVDYLKRVSTRSNGRLYTPDERLTDFQEVIHHSLPKVEMDYLRFHAKLKR</sequence>
<keyword evidence="4" id="KW-1185">Reference proteome</keyword>
<dbReference type="KEGG" id="plon:Pla110_00110"/>
<evidence type="ECO:0000313" key="3">
    <source>
        <dbReference type="EMBL" id="QDU78310.1"/>
    </source>
</evidence>
<organism evidence="3 4">
    <name type="scientific">Polystyrenella longa</name>
    <dbReference type="NCBI Taxonomy" id="2528007"/>
    <lineage>
        <taxon>Bacteria</taxon>
        <taxon>Pseudomonadati</taxon>
        <taxon>Planctomycetota</taxon>
        <taxon>Planctomycetia</taxon>
        <taxon>Planctomycetales</taxon>
        <taxon>Planctomycetaceae</taxon>
        <taxon>Polystyrenella</taxon>
    </lineage>
</organism>
<accession>A0A518CGF8</accession>
<gene>
    <name evidence="3" type="ORF">Pla110_00110</name>
</gene>
<evidence type="ECO:0000313" key="4">
    <source>
        <dbReference type="Proteomes" id="UP000317178"/>
    </source>
</evidence>
<dbReference type="Pfam" id="PF07607">
    <property type="entry name" value="DUF1570"/>
    <property type="match status" value="1"/>
</dbReference>
<feature type="chain" id="PRO_5022053877" description="DUF1570 domain-containing protein" evidence="1">
    <location>
        <begin position="29"/>
        <end position="403"/>
    </location>
</feature>
<evidence type="ECO:0000256" key="1">
    <source>
        <dbReference type="SAM" id="SignalP"/>
    </source>
</evidence>
<keyword evidence="1" id="KW-0732">Signal</keyword>
<dbReference type="OrthoDB" id="291356at2"/>
<dbReference type="AlphaFoldDB" id="A0A518CGF8"/>
<reference evidence="3 4" key="1">
    <citation type="submission" date="2019-02" db="EMBL/GenBank/DDBJ databases">
        <title>Deep-cultivation of Planctomycetes and their phenomic and genomic characterization uncovers novel biology.</title>
        <authorList>
            <person name="Wiegand S."/>
            <person name="Jogler M."/>
            <person name="Boedeker C."/>
            <person name="Pinto D."/>
            <person name="Vollmers J."/>
            <person name="Rivas-Marin E."/>
            <person name="Kohn T."/>
            <person name="Peeters S.H."/>
            <person name="Heuer A."/>
            <person name="Rast P."/>
            <person name="Oberbeckmann S."/>
            <person name="Bunk B."/>
            <person name="Jeske O."/>
            <person name="Meyerdierks A."/>
            <person name="Storesund J.E."/>
            <person name="Kallscheuer N."/>
            <person name="Luecker S."/>
            <person name="Lage O.M."/>
            <person name="Pohl T."/>
            <person name="Merkel B.J."/>
            <person name="Hornburger P."/>
            <person name="Mueller R.-W."/>
            <person name="Bruemmer F."/>
            <person name="Labrenz M."/>
            <person name="Spormann A.M."/>
            <person name="Op den Camp H."/>
            <person name="Overmann J."/>
            <person name="Amann R."/>
            <person name="Jetten M.S.M."/>
            <person name="Mascher T."/>
            <person name="Medema M.H."/>
            <person name="Devos D.P."/>
            <person name="Kaster A.-K."/>
            <person name="Ovreas L."/>
            <person name="Rohde M."/>
            <person name="Galperin M.Y."/>
            <person name="Jogler C."/>
        </authorList>
    </citation>
    <scope>NUCLEOTIDE SEQUENCE [LARGE SCALE GENOMIC DNA]</scope>
    <source>
        <strain evidence="3 4">Pla110</strain>
    </source>
</reference>
<name>A0A518CGF8_9PLAN</name>
<dbReference type="Proteomes" id="UP000317178">
    <property type="component" value="Chromosome"/>
</dbReference>